<sequence length="75" mass="9076">MQNSDYYKQISVEKTSEYEIYFYILHEYLKENNIVLSNKSVVLNEVDGDYLILDYVLKSVWIPKSQIKHEYIIHK</sequence>
<name>D7E675_METEZ</name>
<dbReference type="HOGENOM" id="CLU_189625_0_0_2"/>
<reference evidence="1 2" key="1">
    <citation type="submission" date="2010-06" db="EMBL/GenBank/DDBJ databases">
        <title>Complete sequence chromosome of Methanohalobium evestigatum Z-7303.</title>
        <authorList>
            <consortium name="US DOE Joint Genome Institute"/>
            <person name="Lucas S."/>
            <person name="Copeland A."/>
            <person name="Lapidus A."/>
            <person name="Cheng J.-F."/>
            <person name="Bruce D."/>
            <person name="Goodwin L."/>
            <person name="Pitluck S."/>
            <person name="Saunders E."/>
            <person name="Detter J.C."/>
            <person name="Han C."/>
            <person name="Tapia R."/>
            <person name="Land M."/>
            <person name="Hauser L."/>
            <person name="Kyrpides N."/>
            <person name="Mikhailova N."/>
            <person name="Sieprawska-Lupa M."/>
            <person name="Whitman W.B."/>
            <person name="Anderson I."/>
            <person name="Woyke T."/>
        </authorList>
    </citation>
    <scope>NUCLEOTIDE SEQUENCE [LARGE SCALE GENOMIC DNA]</scope>
    <source>
        <strain evidence="2">ATCC BAA-1072 / DSM 3721 / NBRC 107634 / OCM 161 / Z-7303</strain>
    </source>
</reference>
<organism evidence="1 2">
    <name type="scientific">Methanohalobium evestigatum (strain ATCC BAA-1072 / DSM 3721 / NBRC 107634 / OCM 161 / Z-7303)</name>
    <dbReference type="NCBI Taxonomy" id="644295"/>
    <lineage>
        <taxon>Archaea</taxon>
        <taxon>Methanobacteriati</taxon>
        <taxon>Methanobacteriota</taxon>
        <taxon>Stenosarchaea group</taxon>
        <taxon>Methanomicrobia</taxon>
        <taxon>Methanosarcinales</taxon>
        <taxon>Methanosarcinaceae</taxon>
        <taxon>Methanohalobium</taxon>
    </lineage>
</organism>
<proteinExistence type="predicted"/>
<dbReference type="GeneID" id="9345777"/>
<protein>
    <submittedName>
        <fullName evidence="1">Uncharacterized protein</fullName>
    </submittedName>
</protein>
<dbReference type="KEGG" id="mev:Metev_0166"/>
<dbReference type="RefSeq" id="WP_013193665.1">
    <property type="nucleotide sequence ID" value="NC_014253.1"/>
</dbReference>
<dbReference type="Proteomes" id="UP000000391">
    <property type="component" value="Chromosome"/>
</dbReference>
<dbReference type="EMBL" id="CP002069">
    <property type="protein sequence ID" value="ADI73097.1"/>
    <property type="molecule type" value="Genomic_DNA"/>
</dbReference>
<evidence type="ECO:0000313" key="1">
    <source>
        <dbReference type="EMBL" id="ADI73097.1"/>
    </source>
</evidence>
<dbReference type="AlphaFoldDB" id="D7E675"/>
<gene>
    <name evidence="1" type="ordered locus">Metev_0166</name>
</gene>
<evidence type="ECO:0000313" key="2">
    <source>
        <dbReference type="Proteomes" id="UP000000391"/>
    </source>
</evidence>
<keyword evidence="2" id="KW-1185">Reference proteome</keyword>
<accession>D7E675</accession>